<evidence type="ECO:0000256" key="2">
    <source>
        <dbReference type="ARBA" id="ARBA00023015"/>
    </source>
</evidence>
<evidence type="ECO:0000256" key="1">
    <source>
        <dbReference type="ARBA" id="ARBA00004123"/>
    </source>
</evidence>
<gene>
    <name evidence="7" type="ORF">FPE_LOCUS9407</name>
</gene>
<dbReference type="PANTHER" id="PTHR45914">
    <property type="entry name" value="TRANSCRIPTION FACTOR HEC3-RELATED"/>
    <property type="match status" value="1"/>
</dbReference>
<dbReference type="AlphaFoldDB" id="A0AAD1Z7P6"/>
<dbReference type="EMBL" id="OU503040">
    <property type="protein sequence ID" value="CAI9761977.1"/>
    <property type="molecule type" value="Genomic_DNA"/>
</dbReference>
<evidence type="ECO:0000259" key="6">
    <source>
        <dbReference type="PROSITE" id="PS50888"/>
    </source>
</evidence>
<dbReference type="InterPro" id="IPR045239">
    <property type="entry name" value="bHLH95_bHLH"/>
</dbReference>
<dbReference type="GO" id="GO:0003700">
    <property type="term" value="F:DNA-binding transcription factor activity"/>
    <property type="evidence" value="ECO:0007669"/>
    <property type="project" value="InterPro"/>
</dbReference>
<dbReference type="CDD" id="cd11393">
    <property type="entry name" value="bHLH_AtbHLH_like"/>
    <property type="match status" value="1"/>
</dbReference>
<dbReference type="Pfam" id="PF00010">
    <property type="entry name" value="HLH"/>
    <property type="match status" value="1"/>
</dbReference>
<protein>
    <recommendedName>
        <fullName evidence="6">BHLH domain-containing protein</fullName>
    </recommendedName>
</protein>
<proteinExistence type="predicted"/>
<keyword evidence="8" id="KW-1185">Reference proteome</keyword>
<dbReference type="GO" id="GO:0003677">
    <property type="term" value="F:DNA binding"/>
    <property type="evidence" value="ECO:0007669"/>
    <property type="project" value="UniProtKB-KW"/>
</dbReference>
<feature type="domain" description="BHLH" evidence="6">
    <location>
        <begin position="100"/>
        <end position="149"/>
    </location>
</feature>
<organism evidence="7 8">
    <name type="scientific">Fraxinus pennsylvanica</name>
    <dbReference type="NCBI Taxonomy" id="56036"/>
    <lineage>
        <taxon>Eukaryota</taxon>
        <taxon>Viridiplantae</taxon>
        <taxon>Streptophyta</taxon>
        <taxon>Embryophyta</taxon>
        <taxon>Tracheophyta</taxon>
        <taxon>Spermatophyta</taxon>
        <taxon>Magnoliopsida</taxon>
        <taxon>eudicotyledons</taxon>
        <taxon>Gunneridae</taxon>
        <taxon>Pentapetalae</taxon>
        <taxon>asterids</taxon>
        <taxon>lamiids</taxon>
        <taxon>Lamiales</taxon>
        <taxon>Oleaceae</taxon>
        <taxon>Oleeae</taxon>
        <taxon>Fraxinus</taxon>
    </lineage>
</organism>
<dbReference type="Proteomes" id="UP000834106">
    <property type="component" value="Chromosome 5"/>
</dbReference>
<dbReference type="GO" id="GO:0046983">
    <property type="term" value="F:protein dimerization activity"/>
    <property type="evidence" value="ECO:0007669"/>
    <property type="project" value="InterPro"/>
</dbReference>
<dbReference type="PANTHER" id="PTHR45914:SF24">
    <property type="entry name" value="BHLH DOMAIN-CONTAINING PROTEIN"/>
    <property type="match status" value="1"/>
</dbReference>
<keyword evidence="4" id="KW-0804">Transcription</keyword>
<dbReference type="SMART" id="SM00353">
    <property type="entry name" value="HLH"/>
    <property type="match status" value="1"/>
</dbReference>
<sequence length="216" mass="23968">MAVDDEAFINSIYTGLGLQSLLIVSQQCQLLEPSFNNSTISTAIPPYKLSSKATPSVVENSLCFQLVPALLSMNSVKSAVCTIEPFNNHDPASRNYHQGTVLPSTTVARKWRLQRIRDKTRSLQKLLPWDKKMDIATLLDEAHKYIKFLQAQISILQNMLCNATLLSTSTSNDENGGVYGGDCRRLNRQQLLQVLVTSPVVQTLLYTKGCCICSVE</sequence>
<keyword evidence="3" id="KW-0238">DNA-binding</keyword>
<evidence type="ECO:0000256" key="3">
    <source>
        <dbReference type="ARBA" id="ARBA00023125"/>
    </source>
</evidence>
<dbReference type="InterPro" id="IPR036638">
    <property type="entry name" value="HLH_DNA-bd_sf"/>
</dbReference>
<keyword evidence="5" id="KW-0539">Nucleus</keyword>
<dbReference type="SUPFAM" id="SSF47459">
    <property type="entry name" value="HLH, helix-loop-helix DNA-binding domain"/>
    <property type="match status" value="1"/>
</dbReference>
<evidence type="ECO:0000256" key="4">
    <source>
        <dbReference type="ARBA" id="ARBA00023163"/>
    </source>
</evidence>
<dbReference type="PROSITE" id="PS50888">
    <property type="entry name" value="BHLH"/>
    <property type="match status" value="1"/>
</dbReference>
<dbReference type="GO" id="GO:0005634">
    <property type="term" value="C:nucleus"/>
    <property type="evidence" value="ECO:0007669"/>
    <property type="project" value="UniProtKB-SubCell"/>
</dbReference>
<evidence type="ECO:0000256" key="5">
    <source>
        <dbReference type="ARBA" id="ARBA00023242"/>
    </source>
</evidence>
<reference evidence="7" key="1">
    <citation type="submission" date="2023-05" db="EMBL/GenBank/DDBJ databases">
        <authorList>
            <person name="Huff M."/>
        </authorList>
    </citation>
    <scope>NUCLEOTIDE SEQUENCE</scope>
</reference>
<accession>A0AAD1Z7P6</accession>
<name>A0AAD1Z7P6_9LAMI</name>
<dbReference type="Gene3D" id="4.10.280.10">
    <property type="entry name" value="Helix-loop-helix DNA-binding domain"/>
    <property type="match status" value="1"/>
</dbReference>
<evidence type="ECO:0000313" key="8">
    <source>
        <dbReference type="Proteomes" id="UP000834106"/>
    </source>
</evidence>
<keyword evidence="2" id="KW-0805">Transcription regulation</keyword>
<evidence type="ECO:0000313" key="7">
    <source>
        <dbReference type="EMBL" id="CAI9761977.1"/>
    </source>
</evidence>
<comment type="subcellular location">
    <subcellularLocation>
        <location evidence="1">Nucleus</location>
    </subcellularLocation>
</comment>
<dbReference type="InterPro" id="IPR011598">
    <property type="entry name" value="bHLH_dom"/>
</dbReference>
<dbReference type="InterPro" id="IPR045843">
    <property type="entry name" value="IND-like"/>
</dbReference>